<comment type="subunit">
    <text evidence="11">DNA polymerase III contains a core (composed of alpha, epsilon and theta chains) that associates with a tau subunit. This core dimerizes to form the POLIII' complex. PolIII' associates with the gamma complex (composed of gamma, delta, delta', psi and chi chains) and with the beta chain to form the complete DNA polymerase III complex.</text>
</comment>
<dbReference type="NCBIfam" id="TIGR02397">
    <property type="entry name" value="dnaX_nterm"/>
    <property type="match status" value="1"/>
</dbReference>
<dbReference type="EC" id="2.7.7.7" evidence="11"/>
<dbReference type="Pfam" id="PF13177">
    <property type="entry name" value="DNA_pol3_delta2"/>
    <property type="match status" value="1"/>
</dbReference>
<dbReference type="Gene3D" id="3.40.50.300">
    <property type="entry name" value="P-loop containing nucleotide triphosphate hydrolases"/>
    <property type="match status" value="1"/>
</dbReference>
<dbReference type="PANTHER" id="PTHR11669">
    <property type="entry name" value="REPLICATION FACTOR C / DNA POLYMERASE III GAMMA-TAU SUBUNIT"/>
    <property type="match status" value="1"/>
</dbReference>
<evidence type="ECO:0000256" key="10">
    <source>
        <dbReference type="ARBA" id="ARBA00049244"/>
    </source>
</evidence>
<evidence type="ECO:0000256" key="1">
    <source>
        <dbReference type="ARBA" id="ARBA00006360"/>
    </source>
</evidence>
<dbReference type="SUPFAM" id="SSF52540">
    <property type="entry name" value="P-loop containing nucleoside triphosphate hydrolases"/>
    <property type="match status" value="1"/>
</dbReference>
<keyword evidence="8 11" id="KW-0067">ATP-binding</keyword>
<organism evidence="14 15">
    <name type="scientific">Cyclonatronum proteinivorum</name>
    <dbReference type="NCBI Taxonomy" id="1457365"/>
    <lineage>
        <taxon>Bacteria</taxon>
        <taxon>Pseudomonadati</taxon>
        <taxon>Balneolota</taxon>
        <taxon>Balneolia</taxon>
        <taxon>Balneolales</taxon>
        <taxon>Cyclonatronaceae</taxon>
        <taxon>Cyclonatronum</taxon>
    </lineage>
</organism>
<evidence type="ECO:0000259" key="13">
    <source>
        <dbReference type="SMART" id="SM00382"/>
    </source>
</evidence>
<evidence type="ECO:0000256" key="5">
    <source>
        <dbReference type="ARBA" id="ARBA00022723"/>
    </source>
</evidence>
<evidence type="ECO:0000256" key="7">
    <source>
        <dbReference type="ARBA" id="ARBA00022833"/>
    </source>
</evidence>
<dbReference type="InterPro" id="IPR012763">
    <property type="entry name" value="DNA_pol_III_sug/sutau_N"/>
</dbReference>
<feature type="compositionally biased region" description="Polar residues" evidence="12">
    <location>
        <begin position="525"/>
        <end position="536"/>
    </location>
</feature>
<evidence type="ECO:0000256" key="3">
    <source>
        <dbReference type="ARBA" id="ARBA00022695"/>
    </source>
</evidence>
<dbReference type="PRINTS" id="PR00300">
    <property type="entry name" value="CLPPROTEASEA"/>
</dbReference>
<dbReference type="Proteomes" id="UP000254808">
    <property type="component" value="Chromosome"/>
</dbReference>
<comment type="catalytic activity">
    <reaction evidence="10 11">
        <text>DNA(n) + a 2'-deoxyribonucleoside 5'-triphosphate = DNA(n+1) + diphosphate</text>
        <dbReference type="Rhea" id="RHEA:22508"/>
        <dbReference type="Rhea" id="RHEA-COMP:17339"/>
        <dbReference type="Rhea" id="RHEA-COMP:17340"/>
        <dbReference type="ChEBI" id="CHEBI:33019"/>
        <dbReference type="ChEBI" id="CHEBI:61560"/>
        <dbReference type="ChEBI" id="CHEBI:173112"/>
        <dbReference type="EC" id="2.7.7.7"/>
    </reaction>
</comment>
<dbReference type="InterPro" id="IPR008921">
    <property type="entry name" value="DNA_pol3_clamp-load_cplx_C"/>
</dbReference>
<dbReference type="Pfam" id="PF12169">
    <property type="entry name" value="DNA_pol3_gamma3"/>
    <property type="match status" value="1"/>
</dbReference>
<dbReference type="InterPro" id="IPR022754">
    <property type="entry name" value="DNA_pol_III_gamma-3"/>
</dbReference>
<dbReference type="InterPro" id="IPR003593">
    <property type="entry name" value="AAA+_ATPase"/>
</dbReference>
<dbReference type="GO" id="GO:0003887">
    <property type="term" value="F:DNA-directed DNA polymerase activity"/>
    <property type="evidence" value="ECO:0007669"/>
    <property type="project" value="UniProtKB-KW"/>
</dbReference>
<dbReference type="KEGG" id="cprv:CYPRO_0528"/>
<dbReference type="PANTHER" id="PTHR11669:SF0">
    <property type="entry name" value="PROTEIN STICHEL-LIKE 2"/>
    <property type="match status" value="1"/>
</dbReference>
<keyword evidence="3 11" id="KW-0548">Nucleotidyltransferase</keyword>
<keyword evidence="2 11" id="KW-0808">Transferase</keyword>
<dbReference type="Pfam" id="PF22608">
    <property type="entry name" value="DNAX_ATPase_lid"/>
    <property type="match status" value="1"/>
</dbReference>
<evidence type="ECO:0000256" key="9">
    <source>
        <dbReference type="ARBA" id="ARBA00022932"/>
    </source>
</evidence>
<dbReference type="NCBIfam" id="NF004046">
    <property type="entry name" value="PRK05563.1"/>
    <property type="match status" value="1"/>
</dbReference>
<dbReference type="InterPro" id="IPR027417">
    <property type="entry name" value="P-loop_NTPase"/>
</dbReference>
<proteinExistence type="inferred from homology"/>
<reference evidence="14 15" key="1">
    <citation type="submission" date="2018-03" db="EMBL/GenBank/DDBJ databases">
        <title>Phenotypic and genomic properties of Cyclonatronum proteinivorum gen. nov., sp. nov., a haloalkaliphilic bacteroidete from soda lakes possessing Na+-translocating rhodopsin.</title>
        <authorList>
            <person name="Toshchakov S.V."/>
            <person name="Korzhenkov A."/>
            <person name="Samarov N.I."/>
            <person name="Kublanov I.V."/>
            <person name="Muntyan M.S."/>
            <person name="Sorokin D.Y."/>
        </authorList>
    </citation>
    <scope>NUCLEOTIDE SEQUENCE [LARGE SCALE GENOMIC DNA]</scope>
    <source>
        <strain evidence="14 15">Omega</strain>
    </source>
</reference>
<dbReference type="EMBL" id="CP027806">
    <property type="protein sequence ID" value="AXI99812.1"/>
    <property type="molecule type" value="Genomic_DNA"/>
</dbReference>
<dbReference type="GO" id="GO:0003677">
    <property type="term" value="F:DNA binding"/>
    <property type="evidence" value="ECO:0007669"/>
    <property type="project" value="InterPro"/>
</dbReference>
<dbReference type="SUPFAM" id="SSF48019">
    <property type="entry name" value="post-AAA+ oligomerization domain-like"/>
    <property type="match status" value="1"/>
</dbReference>
<evidence type="ECO:0000313" key="15">
    <source>
        <dbReference type="Proteomes" id="UP000254808"/>
    </source>
</evidence>
<feature type="compositionally biased region" description="Low complexity" evidence="12">
    <location>
        <begin position="400"/>
        <end position="432"/>
    </location>
</feature>
<sequence length="679" mass="74186">MSSHYKALTRKYRPVRFSDIVSQEHVSSTLQNAIESGRISHAYLFCGPRGVGKTTMARVLARTLNDIGDDVDGEMLNQTLNIIEVDAASNNKVDDAHRIRESVRVPPQSGNYKIYIIDEVHMLSKQAFNALLKTLEEPPAYAIFIFATTEPHKVLPTILSRVQRFDFKPISVQQSVDRLRFICEREDITIDEDSLHMIAVKADGALRDALGILDQVIALCGTDIQYEALMKAFNAVGLERLFELTGYIDSGDSVAGIQLISDLLMEGHDISEFLGSLTGFMRNLLLARDPSNFYAIETSKDVKLRLNKAAQSFSDDDLMRMLHIVHEAQFRLRDARQPRILLEMTVLKLIRMEKTAGLSGLMQELERLRNAFSTGGGSGKSAASVQGSTASEPAPYKTQSPASPSATPAASNPSTAAPAPAPTQAPAAPKAAVDIPGAPPVSGLRRKPGMRNKQAVSGQPTPSIAVKAPASPPSHTETGAATNKARTNSDSDSNSGSETKAQTASAPADLPPENAILATQPARKPTSQAAKPQSTPAPAVQLMNSGAPDPSTADKPVYLHQVVQVWDTFIKNLHPPVSQSLILALDRVKPSDLKGRLLTLETPDPFVLDMLETNSRFLSEQLEPHLGQRFKIQGRLIQVGNTEQTEEDPFAKFERLQKQDPKLRQIVELFGAEIDWNYR</sequence>
<accession>A0A345UH61</accession>
<comment type="similarity">
    <text evidence="1 11">Belongs to the DnaX/STICHEL family.</text>
</comment>
<dbReference type="InterPro" id="IPR050238">
    <property type="entry name" value="DNA_Rep/Repair_Clamp_Loader"/>
</dbReference>
<keyword evidence="7" id="KW-0862">Zinc</keyword>
<dbReference type="CDD" id="cd00009">
    <property type="entry name" value="AAA"/>
    <property type="match status" value="1"/>
</dbReference>
<feature type="domain" description="AAA+ ATPase" evidence="13">
    <location>
        <begin position="39"/>
        <end position="171"/>
    </location>
</feature>
<evidence type="ECO:0000256" key="2">
    <source>
        <dbReference type="ARBA" id="ARBA00022679"/>
    </source>
</evidence>
<dbReference type="Gene3D" id="1.20.272.10">
    <property type="match status" value="1"/>
</dbReference>
<comment type="function">
    <text evidence="11">DNA polymerase III is a complex, multichain enzyme responsible for most of the replicative synthesis in bacteria. This DNA polymerase also exhibits 3' to 5' exonuclease activity.</text>
</comment>
<keyword evidence="9 11" id="KW-0239">DNA-directed DNA polymerase</keyword>
<gene>
    <name evidence="11" type="primary">dnaX</name>
    <name evidence="14" type="ORF">CYPRO_0528</name>
</gene>
<keyword evidence="6 11" id="KW-0547">Nucleotide-binding</keyword>
<keyword evidence="4 11" id="KW-0235">DNA replication</keyword>
<dbReference type="Gene3D" id="1.10.8.60">
    <property type="match status" value="1"/>
</dbReference>
<dbReference type="AlphaFoldDB" id="A0A345UH61"/>
<evidence type="ECO:0000313" key="14">
    <source>
        <dbReference type="EMBL" id="AXI99812.1"/>
    </source>
</evidence>
<feature type="compositionally biased region" description="Polar residues" evidence="12">
    <location>
        <begin position="473"/>
        <end position="505"/>
    </location>
</feature>
<dbReference type="RefSeq" id="WP_114983150.1">
    <property type="nucleotide sequence ID" value="NZ_CP027806.1"/>
</dbReference>
<dbReference type="GO" id="GO:0005524">
    <property type="term" value="F:ATP binding"/>
    <property type="evidence" value="ECO:0007669"/>
    <property type="project" value="UniProtKB-KW"/>
</dbReference>
<dbReference type="InterPro" id="IPR001270">
    <property type="entry name" value="ClpA/B"/>
</dbReference>
<evidence type="ECO:0000256" key="6">
    <source>
        <dbReference type="ARBA" id="ARBA00022741"/>
    </source>
</evidence>
<keyword evidence="15" id="KW-1185">Reference proteome</keyword>
<evidence type="ECO:0000256" key="11">
    <source>
        <dbReference type="RuleBase" id="RU364063"/>
    </source>
</evidence>
<dbReference type="SMART" id="SM00382">
    <property type="entry name" value="AAA"/>
    <property type="match status" value="1"/>
</dbReference>
<dbReference type="InterPro" id="IPR045085">
    <property type="entry name" value="HLD_clamp_pol_III_gamma_tau"/>
</dbReference>
<evidence type="ECO:0000256" key="8">
    <source>
        <dbReference type="ARBA" id="ARBA00022840"/>
    </source>
</evidence>
<dbReference type="CDD" id="cd18137">
    <property type="entry name" value="HLD_clamp_pol_III_gamma_tau"/>
    <property type="match status" value="1"/>
</dbReference>
<dbReference type="GO" id="GO:0009360">
    <property type="term" value="C:DNA polymerase III complex"/>
    <property type="evidence" value="ECO:0007669"/>
    <property type="project" value="InterPro"/>
</dbReference>
<name>A0A345UH61_9BACT</name>
<evidence type="ECO:0000256" key="12">
    <source>
        <dbReference type="SAM" id="MobiDB-lite"/>
    </source>
</evidence>
<keyword evidence="5" id="KW-0479">Metal-binding</keyword>
<dbReference type="GO" id="GO:0006261">
    <property type="term" value="P:DNA-templated DNA replication"/>
    <property type="evidence" value="ECO:0007669"/>
    <property type="project" value="TreeGrafter"/>
</dbReference>
<protein>
    <recommendedName>
        <fullName evidence="11">DNA polymerase III subunit gamma/tau</fullName>
        <ecNumber evidence="11">2.7.7.7</ecNumber>
    </recommendedName>
</protein>
<feature type="region of interest" description="Disordered" evidence="12">
    <location>
        <begin position="372"/>
        <end position="552"/>
    </location>
</feature>
<evidence type="ECO:0000256" key="4">
    <source>
        <dbReference type="ARBA" id="ARBA00022705"/>
    </source>
</evidence>
<dbReference type="GO" id="GO:0046872">
    <property type="term" value="F:metal ion binding"/>
    <property type="evidence" value="ECO:0007669"/>
    <property type="project" value="UniProtKB-KW"/>
</dbReference>
<dbReference type="OrthoDB" id="9810148at2"/>